<keyword evidence="1" id="KW-0378">Hydrolase</keyword>
<dbReference type="Proteomes" id="UP001163064">
    <property type="component" value="Unassembled WGS sequence"/>
</dbReference>
<feature type="domain" description="Metallo-beta-lactamase" evidence="3">
    <location>
        <begin position="161"/>
        <end position="202"/>
    </location>
</feature>
<organism evidence="4 5">
    <name type="scientific">Streptomyces beihaiensis</name>
    <dbReference type="NCBI Taxonomy" id="2984495"/>
    <lineage>
        <taxon>Bacteria</taxon>
        <taxon>Bacillati</taxon>
        <taxon>Actinomycetota</taxon>
        <taxon>Actinomycetes</taxon>
        <taxon>Kitasatosporales</taxon>
        <taxon>Streptomycetaceae</taxon>
        <taxon>Streptomyces</taxon>
    </lineage>
</organism>
<evidence type="ECO:0000256" key="1">
    <source>
        <dbReference type="ARBA" id="ARBA00022759"/>
    </source>
</evidence>
<dbReference type="PANTHER" id="PTHR46018">
    <property type="entry name" value="ZINC PHOSPHODIESTERASE ELAC PROTEIN 1"/>
    <property type="match status" value="1"/>
</dbReference>
<accession>A0ABT3TYS5</accession>
<dbReference type="RefSeq" id="WP_266602232.1">
    <property type="nucleotide sequence ID" value="NZ_JAPHNL010000263.1"/>
</dbReference>
<protein>
    <submittedName>
        <fullName evidence="4">MBL fold metallo-hydrolase</fullName>
    </submittedName>
</protein>
<reference evidence="4" key="1">
    <citation type="submission" date="2022-10" db="EMBL/GenBank/DDBJ databases">
        <title>Streptomyces beihaiensis sp. nov., a chitin degrading actinobacterium, isolated from shrimp pond soil.</title>
        <authorList>
            <person name="Xie J."/>
            <person name="Shen N."/>
        </authorList>
    </citation>
    <scope>NUCLEOTIDE SEQUENCE</scope>
    <source>
        <strain evidence="4">GXMU-J5</strain>
    </source>
</reference>
<evidence type="ECO:0000259" key="3">
    <source>
        <dbReference type="Pfam" id="PF00753"/>
    </source>
</evidence>
<keyword evidence="1" id="KW-0255">Endonuclease</keyword>
<dbReference type="Pfam" id="PF00753">
    <property type="entry name" value="Lactamase_B"/>
    <property type="match status" value="1"/>
</dbReference>
<keyword evidence="1" id="KW-0540">Nuclease</keyword>
<evidence type="ECO:0000256" key="2">
    <source>
        <dbReference type="SAM" id="MobiDB-lite"/>
    </source>
</evidence>
<evidence type="ECO:0000313" key="4">
    <source>
        <dbReference type="EMBL" id="MCX3062199.1"/>
    </source>
</evidence>
<dbReference type="Gene3D" id="3.60.15.10">
    <property type="entry name" value="Ribonuclease Z/Hydroxyacylglutathione hydrolase-like"/>
    <property type="match status" value="1"/>
</dbReference>
<feature type="compositionally biased region" description="Low complexity" evidence="2">
    <location>
        <begin position="41"/>
        <end position="70"/>
    </location>
</feature>
<gene>
    <name evidence="4" type="ORF">OFY01_21030</name>
</gene>
<name>A0ABT3TYS5_9ACTN</name>
<proteinExistence type="predicted"/>
<sequence length="551" mass="59405">MKNTARAESGGVSRRDVLKVSGATLGGMAVGGATAGTATAATARTTPGTTTGAATGTTTGTTTGAGSAGTPAPPEAQHCDENGCHYPVDPRSTQRYSYPDRLKKFTPDMRADLHDDEMRITFLGTAFPTSPGRRAQQLMSIFVEVGPWLPDPDGGFGKATDSFVFDCGAGVIANYGAMGISLGRMDKIFLTHLHGDHISDLTPIYCFGPAYDRHTPLYVWGQGRSGVVNPKGSPKYYKDGLNDFCGHFREAMRWHTESFSFLPTGYPGYDIPTQQDWQTPVPLRPVGDDAAKDGYGLVPVELDWRITGLDADGNPNYENIAYRNNGVTVTHFPVIHDRKGSMGYKLEWNGLSMIYTGDTRPETISVKHAHNGGKGVNVFIHEMILPPELLAMKNMGLTFPDYSVPGFKTLVEGAAAVEASSHTPQGAFGYLLSQIDPHPDLSVIAHFPVADDTVRCAMNSVRNHFPEGRGPKFGKDIVWSTDLMVLKVKKGEHGRPPKIEQLIGDVSDYTFAAPGNVSSPLSKPKYPSPTAQLDTTNLIRPGANTYCANGY</sequence>
<dbReference type="InterPro" id="IPR001279">
    <property type="entry name" value="Metallo-B-lactamas"/>
</dbReference>
<keyword evidence="5" id="KW-1185">Reference proteome</keyword>
<dbReference type="PROSITE" id="PS51318">
    <property type="entry name" value="TAT"/>
    <property type="match status" value="1"/>
</dbReference>
<feature type="region of interest" description="Disordered" evidence="2">
    <location>
        <begin position="41"/>
        <end position="75"/>
    </location>
</feature>
<dbReference type="SUPFAM" id="SSF56281">
    <property type="entry name" value="Metallo-hydrolase/oxidoreductase"/>
    <property type="match status" value="1"/>
</dbReference>
<evidence type="ECO:0000313" key="5">
    <source>
        <dbReference type="Proteomes" id="UP001163064"/>
    </source>
</evidence>
<comment type="caution">
    <text evidence="4">The sequence shown here is derived from an EMBL/GenBank/DDBJ whole genome shotgun (WGS) entry which is preliminary data.</text>
</comment>
<dbReference type="InterPro" id="IPR006311">
    <property type="entry name" value="TAT_signal"/>
</dbReference>
<dbReference type="InterPro" id="IPR036866">
    <property type="entry name" value="RibonucZ/Hydroxyglut_hydro"/>
</dbReference>
<dbReference type="EMBL" id="JAPHNL010000263">
    <property type="protein sequence ID" value="MCX3062199.1"/>
    <property type="molecule type" value="Genomic_DNA"/>
</dbReference>
<dbReference type="PANTHER" id="PTHR46018:SF2">
    <property type="entry name" value="ZINC PHOSPHODIESTERASE ELAC PROTEIN 1"/>
    <property type="match status" value="1"/>
</dbReference>